<keyword evidence="3" id="KW-1185">Reference proteome</keyword>
<keyword evidence="1" id="KW-0472">Membrane</keyword>
<keyword evidence="1" id="KW-0812">Transmembrane</keyword>
<dbReference type="KEGG" id="mmed:Mame_01472"/>
<dbReference type="Proteomes" id="UP000191135">
    <property type="component" value="Chromosome"/>
</dbReference>
<gene>
    <name evidence="2" type="ORF">Mame_01472</name>
</gene>
<organism evidence="2 3">
    <name type="scientific">Martelella mediterranea DSM 17316</name>
    <dbReference type="NCBI Taxonomy" id="1122214"/>
    <lineage>
        <taxon>Bacteria</taxon>
        <taxon>Pseudomonadati</taxon>
        <taxon>Pseudomonadota</taxon>
        <taxon>Alphaproteobacteria</taxon>
        <taxon>Hyphomicrobiales</taxon>
        <taxon>Aurantimonadaceae</taxon>
        <taxon>Martelella</taxon>
    </lineage>
</organism>
<accession>A0A1U9YZP5</accession>
<dbReference type="EMBL" id="CP020330">
    <property type="protein sequence ID" value="AQZ50832.1"/>
    <property type="molecule type" value="Genomic_DNA"/>
</dbReference>
<protein>
    <submittedName>
        <fullName evidence="2">Uncharacterized protein</fullName>
    </submittedName>
</protein>
<dbReference type="InterPro" id="IPR046035">
    <property type="entry name" value="DUF5993"/>
</dbReference>
<name>A0A1U9YZP5_9HYPH</name>
<dbReference type="Pfam" id="PF19455">
    <property type="entry name" value="DUF5993"/>
    <property type="match status" value="1"/>
</dbReference>
<dbReference type="STRING" id="1122214.Mame_01472"/>
<keyword evidence="1" id="KW-1133">Transmembrane helix</keyword>
<proteinExistence type="predicted"/>
<sequence length="51" mass="5432">MMALPFFIGAGTVYLALKDRKGAAVALTIAGLLLLVVLYRLHATDTLDLSL</sequence>
<evidence type="ECO:0000313" key="3">
    <source>
        <dbReference type="Proteomes" id="UP000191135"/>
    </source>
</evidence>
<feature type="transmembrane region" description="Helical" evidence="1">
    <location>
        <begin position="25"/>
        <end position="41"/>
    </location>
</feature>
<reference evidence="2 3" key="1">
    <citation type="submission" date="2017-03" db="EMBL/GenBank/DDBJ databases">
        <title>Foreign affairs: Plasmid Transfer between Roseobacters and Rhizobia.</title>
        <authorList>
            <person name="Bartling P."/>
            <person name="Bunk B."/>
            <person name="Overmann J."/>
            <person name="Brinkmann H."/>
            <person name="Petersen J."/>
        </authorList>
    </citation>
    <scope>NUCLEOTIDE SEQUENCE [LARGE SCALE GENOMIC DNA]</scope>
    <source>
        <strain evidence="2 3">MACL11</strain>
    </source>
</reference>
<dbReference type="AlphaFoldDB" id="A0A1U9YZP5"/>
<evidence type="ECO:0000313" key="2">
    <source>
        <dbReference type="EMBL" id="AQZ50832.1"/>
    </source>
</evidence>
<evidence type="ECO:0000256" key="1">
    <source>
        <dbReference type="SAM" id="Phobius"/>
    </source>
</evidence>